<dbReference type="InterPro" id="IPR050683">
    <property type="entry name" value="Bact_Polysacc_Export_ATP-bd"/>
</dbReference>
<evidence type="ECO:0000256" key="3">
    <source>
        <dbReference type="ARBA" id="ARBA00022741"/>
    </source>
</evidence>
<organism evidence="6">
    <name type="scientific">Oscillatoriales cyanobacterium SpSt-418</name>
    <dbReference type="NCBI Taxonomy" id="2282169"/>
    <lineage>
        <taxon>Bacteria</taxon>
        <taxon>Bacillati</taxon>
        <taxon>Cyanobacteriota</taxon>
        <taxon>Cyanophyceae</taxon>
        <taxon>Oscillatoriophycideae</taxon>
        <taxon>Oscillatoriales</taxon>
    </lineage>
</organism>
<dbReference type="PROSITE" id="PS50893">
    <property type="entry name" value="ABC_TRANSPORTER_2"/>
    <property type="match status" value="1"/>
</dbReference>
<dbReference type="EMBL" id="DSRU01000290">
    <property type="protein sequence ID" value="HFN00078.1"/>
    <property type="molecule type" value="Genomic_DNA"/>
</dbReference>
<dbReference type="InterPro" id="IPR027417">
    <property type="entry name" value="P-loop_NTPase"/>
</dbReference>
<dbReference type="InterPro" id="IPR029439">
    <property type="entry name" value="Wzt_C"/>
</dbReference>
<dbReference type="InterPro" id="IPR015860">
    <property type="entry name" value="ABC_transpr_TagH-like"/>
</dbReference>
<keyword evidence="4 6" id="KW-0067">ATP-binding</keyword>
<accession>A0A7C3PRQ8</accession>
<comment type="caution">
    <text evidence="6">The sequence shown here is derived from an EMBL/GenBank/DDBJ whole genome shotgun (WGS) entry which is preliminary data.</text>
</comment>
<dbReference type="InterPro" id="IPR017871">
    <property type="entry name" value="ABC_transporter-like_CS"/>
</dbReference>
<evidence type="ECO:0000256" key="1">
    <source>
        <dbReference type="ARBA" id="ARBA00005417"/>
    </source>
</evidence>
<dbReference type="SMART" id="SM00382">
    <property type="entry name" value="AAA"/>
    <property type="match status" value="1"/>
</dbReference>
<dbReference type="PROSITE" id="PS00211">
    <property type="entry name" value="ABC_TRANSPORTER_1"/>
    <property type="match status" value="1"/>
</dbReference>
<evidence type="ECO:0000256" key="2">
    <source>
        <dbReference type="ARBA" id="ARBA00022448"/>
    </source>
</evidence>
<keyword evidence="2" id="KW-0813">Transport</keyword>
<evidence type="ECO:0000313" key="6">
    <source>
        <dbReference type="EMBL" id="HFN00078.1"/>
    </source>
</evidence>
<dbReference type="InterPro" id="IPR003593">
    <property type="entry name" value="AAA+_ATPase"/>
</dbReference>
<evidence type="ECO:0000256" key="4">
    <source>
        <dbReference type="ARBA" id="ARBA00022840"/>
    </source>
</evidence>
<name>A0A7C3PRQ8_9CYAN</name>
<dbReference type="GO" id="GO:0005524">
    <property type="term" value="F:ATP binding"/>
    <property type="evidence" value="ECO:0007669"/>
    <property type="project" value="UniProtKB-KW"/>
</dbReference>
<dbReference type="Pfam" id="PF00005">
    <property type="entry name" value="ABC_tran"/>
    <property type="match status" value="1"/>
</dbReference>
<gene>
    <name evidence="6" type="ORF">ENR64_20435</name>
</gene>
<dbReference type="Gene3D" id="2.70.50.60">
    <property type="entry name" value="abc- transporter (atp binding component) like domain"/>
    <property type="match status" value="1"/>
</dbReference>
<dbReference type="GO" id="GO:0016887">
    <property type="term" value="F:ATP hydrolysis activity"/>
    <property type="evidence" value="ECO:0007669"/>
    <property type="project" value="InterPro"/>
</dbReference>
<dbReference type="GO" id="GO:0016020">
    <property type="term" value="C:membrane"/>
    <property type="evidence" value="ECO:0007669"/>
    <property type="project" value="InterPro"/>
</dbReference>
<dbReference type="PANTHER" id="PTHR46743">
    <property type="entry name" value="TEICHOIC ACIDS EXPORT ATP-BINDING PROTEIN TAGH"/>
    <property type="match status" value="1"/>
</dbReference>
<dbReference type="AlphaFoldDB" id="A0A7C3PRQ8"/>
<dbReference type="InterPro" id="IPR003439">
    <property type="entry name" value="ABC_transporter-like_ATP-bd"/>
</dbReference>
<evidence type="ECO:0000259" key="5">
    <source>
        <dbReference type="PROSITE" id="PS50893"/>
    </source>
</evidence>
<reference evidence="6" key="1">
    <citation type="journal article" date="2020" name="mSystems">
        <title>Genome- and Community-Level Interaction Insights into Carbon Utilization and Element Cycling Functions of Hydrothermarchaeota in Hydrothermal Sediment.</title>
        <authorList>
            <person name="Zhou Z."/>
            <person name="Liu Y."/>
            <person name="Xu W."/>
            <person name="Pan J."/>
            <person name="Luo Z.H."/>
            <person name="Li M."/>
        </authorList>
    </citation>
    <scope>NUCLEOTIDE SEQUENCE [LARGE SCALE GENOMIC DNA]</scope>
    <source>
        <strain evidence="6">SpSt-418</strain>
    </source>
</reference>
<proteinExistence type="inferred from homology"/>
<comment type="similarity">
    <text evidence="1">Belongs to the ABC transporter superfamily.</text>
</comment>
<dbReference type="Gene3D" id="3.40.50.300">
    <property type="entry name" value="P-loop containing nucleotide triphosphate hydrolases"/>
    <property type="match status" value="1"/>
</dbReference>
<feature type="domain" description="ABC transporter" evidence="5">
    <location>
        <begin position="6"/>
        <end position="247"/>
    </location>
</feature>
<dbReference type="GO" id="GO:0140359">
    <property type="term" value="F:ABC-type transporter activity"/>
    <property type="evidence" value="ECO:0007669"/>
    <property type="project" value="InterPro"/>
</dbReference>
<dbReference type="PANTHER" id="PTHR46743:SF2">
    <property type="entry name" value="TEICHOIC ACIDS EXPORT ATP-BINDING PROTEIN TAGH"/>
    <property type="match status" value="1"/>
</dbReference>
<keyword evidence="3" id="KW-0547">Nucleotide-binding</keyword>
<dbReference type="CDD" id="cd03220">
    <property type="entry name" value="ABC_KpsT_Wzt"/>
    <property type="match status" value="1"/>
</dbReference>
<sequence>MSDVVLQVENLGKCFKIYSNPWDRAREWVSLKNRTYHQPFWSLRNVSFEVRKGEFLGIIGENGAGKSTLLKIITGVLKPTEGSYRLNGKVLSLLELGTDFNFELSGRANAIYSAELLGFPPGYVQSRLKEIEEFSELGEFFDRPMKLYSSGMRARLAFSLFAFLECDVLILDEVLAVGDIFFQQKCYARLEELIARKVTIILVTHGLDAVQQYCKEVILLHQGRVIFQGEPRKGIIQFHQLRTGQFNPVAQSVTRMKSLLNVLEETQEFFWATDENFVAVDSPDAEEAQLIRYAICNQEGQFSTVFQQGEQAYLCCEFLIKKAIGVPIACVMITNKFNTLVHAKGSHQHRVSVSCTANEGDLVRFCRSINFSIAPGQYVLGFALVTTSQTIYEQLDELPQAEVNNHFRICDVYEKVGTFYVKPHYSHNQDSHFGICDLPGECQLQVLSCKDRR</sequence>
<dbReference type="Pfam" id="PF14524">
    <property type="entry name" value="Wzt_C"/>
    <property type="match status" value="1"/>
</dbReference>
<dbReference type="SUPFAM" id="SSF52540">
    <property type="entry name" value="P-loop containing nucleoside triphosphate hydrolases"/>
    <property type="match status" value="1"/>
</dbReference>
<protein>
    <submittedName>
        <fullName evidence="6">ABC transporter ATP-binding protein</fullName>
    </submittedName>
</protein>
<dbReference type="CDD" id="cd10147">
    <property type="entry name" value="Wzt_C-like"/>
    <property type="match status" value="1"/>
</dbReference>